<reference evidence="1" key="1">
    <citation type="journal article" date="2014" name="Int. J. Syst. Evol. Microbiol.">
        <title>Complete genome sequence of Corynebacterium casei LMG S-19264T (=DSM 44701T), isolated from a smear-ripened cheese.</title>
        <authorList>
            <consortium name="US DOE Joint Genome Institute (JGI-PGF)"/>
            <person name="Walter F."/>
            <person name="Albersmeier A."/>
            <person name="Kalinowski J."/>
            <person name="Ruckert C."/>
        </authorList>
    </citation>
    <scope>NUCLEOTIDE SEQUENCE</scope>
    <source>
        <strain evidence="1">JCM 3090</strain>
    </source>
</reference>
<proteinExistence type="predicted"/>
<dbReference type="SUPFAM" id="SSF47413">
    <property type="entry name" value="lambda repressor-like DNA-binding domains"/>
    <property type="match status" value="1"/>
</dbReference>
<dbReference type="AlphaFoldDB" id="A0A8J3B706"/>
<name>A0A8J3B706_9ACTN</name>
<organism evidence="1 2">
    <name type="scientific">Pilimelia anulata</name>
    <dbReference type="NCBI Taxonomy" id="53371"/>
    <lineage>
        <taxon>Bacteria</taxon>
        <taxon>Bacillati</taxon>
        <taxon>Actinomycetota</taxon>
        <taxon>Actinomycetes</taxon>
        <taxon>Micromonosporales</taxon>
        <taxon>Micromonosporaceae</taxon>
        <taxon>Pilimelia</taxon>
    </lineage>
</organism>
<evidence type="ECO:0000313" key="2">
    <source>
        <dbReference type="Proteomes" id="UP000649739"/>
    </source>
</evidence>
<dbReference type="Proteomes" id="UP000649739">
    <property type="component" value="Unassembled WGS sequence"/>
</dbReference>
<dbReference type="Gene3D" id="1.10.260.40">
    <property type="entry name" value="lambda repressor-like DNA-binding domains"/>
    <property type="match status" value="1"/>
</dbReference>
<dbReference type="CDD" id="cd00093">
    <property type="entry name" value="HTH_XRE"/>
    <property type="match status" value="1"/>
</dbReference>
<evidence type="ECO:0000313" key="1">
    <source>
        <dbReference type="EMBL" id="GGJ78312.1"/>
    </source>
</evidence>
<dbReference type="RefSeq" id="WP_189168371.1">
    <property type="nucleotide sequence ID" value="NZ_BMQB01000001.1"/>
</dbReference>
<reference evidence="1" key="2">
    <citation type="submission" date="2020-09" db="EMBL/GenBank/DDBJ databases">
        <authorList>
            <person name="Sun Q."/>
            <person name="Ohkuma M."/>
        </authorList>
    </citation>
    <scope>NUCLEOTIDE SEQUENCE</scope>
    <source>
        <strain evidence="1">JCM 3090</strain>
    </source>
</reference>
<dbReference type="EMBL" id="BMQB01000001">
    <property type="protein sequence ID" value="GGJ78312.1"/>
    <property type="molecule type" value="Genomic_DNA"/>
</dbReference>
<dbReference type="GO" id="GO:0003677">
    <property type="term" value="F:DNA binding"/>
    <property type="evidence" value="ECO:0007669"/>
    <property type="project" value="InterPro"/>
</dbReference>
<dbReference type="InterPro" id="IPR010982">
    <property type="entry name" value="Lambda_DNA-bd_dom_sf"/>
</dbReference>
<dbReference type="Pfam" id="PF13560">
    <property type="entry name" value="HTH_31"/>
    <property type="match status" value="1"/>
</dbReference>
<gene>
    <name evidence="1" type="ORF">GCM10010123_05370</name>
</gene>
<protein>
    <submittedName>
        <fullName evidence="1">Uncharacterized protein</fullName>
    </submittedName>
</protein>
<dbReference type="InterPro" id="IPR001387">
    <property type="entry name" value="Cro/C1-type_HTH"/>
</dbReference>
<sequence length="437" mass="46826">MADTAPGSARQRLGRQLAGYRRAAGHSQQTFAALVRYTRSSIANVETGRQCPPRAFWVQCDELLGTGGMLAAGHDAHIAEVQLQQRVTAQRLSPLGEVSAATMSPYASAAPGLAEPPAVPRSLIRDMAVSNEFPVPEPADPATHAIPARAELLLRLVYKLDAEQGGNALLAPVAQYVARLAPHAETDPDRHLHTFGQLSQLAGWLALESNQHGAARRYWSTAVYAAHEADDPALAAGVLAYMNLQDTYRLRAKSALSLARTAFETADGSTTPLVRTMLATRLARANAALGNKAASLRALDRARTAFAAAAPTPEPLWAGYVDEVELAAQEGACYLEPRMSREARQAIGRALRLLDQNAPHRVRDAVHYLARLAKCHLIEYDVDGACAVAGDALARATALGSARVATRLDDFRSALEPFGSSRAVRTFRDQHAAATAR</sequence>
<accession>A0A8J3B706</accession>
<keyword evidence="2" id="KW-1185">Reference proteome</keyword>
<comment type="caution">
    <text evidence="1">The sequence shown here is derived from an EMBL/GenBank/DDBJ whole genome shotgun (WGS) entry which is preliminary data.</text>
</comment>